<protein>
    <submittedName>
        <fullName evidence="2">Glycosyltransferase family 4 protein</fullName>
    </submittedName>
</protein>
<keyword evidence="3" id="KW-1185">Reference proteome</keyword>
<accession>A0A5B8V1D2</accession>
<name>A0A5B8V1D2_9SPHI</name>
<dbReference type="PANTHER" id="PTHR45947:SF3">
    <property type="entry name" value="SULFOQUINOVOSYL TRANSFERASE SQD2"/>
    <property type="match status" value="1"/>
</dbReference>
<reference evidence="2 3" key="1">
    <citation type="journal article" date="2017" name="Curr. Microbiol.">
        <title>Mucilaginibacter ginsenosidivorans sp. nov., Isolated from Soil of Ginseng Field.</title>
        <authorList>
            <person name="Kim M.M."/>
            <person name="Siddiqi M.Z."/>
            <person name="Im W.T."/>
        </authorList>
    </citation>
    <scope>NUCLEOTIDE SEQUENCE [LARGE SCALE GENOMIC DNA]</scope>
    <source>
        <strain evidence="2 3">Gsoil 3017</strain>
    </source>
</reference>
<organism evidence="2 3">
    <name type="scientific">Mucilaginibacter ginsenosidivorans</name>
    <dbReference type="NCBI Taxonomy" id="398053"/>
    <lineage>
        <taxon>Bacteria</taxon>
        <taxon>Pseudomonadati</taxon>
        <taxon>Bacteroidota</taxon>
        <taxon>Sphingobacteriia</taxon>
        <taxon>Sphingobacteriales</taxon>
        <taxon>Sphingobacteriaceae</taxon>
        <taxon>Mucilaginibacter</taxon>
    </lineage>
</organism>
<keyword evidence="2" id="KW-0808">Transferase</keyword>
<gene>
    <name evidence="2" type="ORF">FRZ54_17835</name>
</gene>
<dbReference type="InterPro" id="IPR050194">
    <property type="entry name" value="Glycosyltransferase_grp1"/>
</dbReference>
<dbReference type="SUPFAM" id="SSF53756">
    <property type="entry name" value="UDP-Glycosyltransferase/glycogen phosphorylase"/>
    <property type="match status" value="1"/>
</dbReference>
<dbReference type="AlphaFoldDB" id="A0A5B8V1D2"/>
<evidence type="ECO:0000313" key="2">
    <source>
        <dbReference type="EMBL" id="QEC64356.1"/>
    </source>
</evidence>
<proteinExistence type="predicted"/>
<dbReference type="InterPro" id="IPR001296">
    <property type="entry name" value="Glyco_trans_1"/>
</dbReference>
<dbReference type="Proteomes" id="UP000321479">
    <property type="component" value="Chromosome"/>
</dbReference>
<dbReference type="GO" id="GO:0016757">
    <property type="term" value="F:glycosyltransferase activity"/>
    <property type="evidence" value="ECO:0007669"/>
    <property type="project" value="InterPro"/>
</dbReference>
<dbReference type="RefSeq" id="WP_147033086.1">
    <property type="nucleotide sequence ID" value="NZ_CP042436.1"/>
</dbReference>
<feature type="domain" description="Glycosyl transferase family 1" evidence="1">
    <location>
        <begin position="185"/>
        <end position="341"/>
    </location>
</feature>
<evidence type="ECO:0000259" key="1">
    <source>
        <dbReference type="Pfam" id="PF00534"/>
    </source>
</evidence>
<dbReference type="CDD" id="cd03801">
    <property type="entry name" value="GT4_PimA-like"/>
    <property type="match status" value="1"/>
</dbReference>
<dbReference type="PANTHER" id="PTHR45947">
    <property type="entry name" value="SULFOQUINOVOSYL TRANSFERASE SQD2"/>
    <property type="match status" value="1"/>
</dbReference>
<dbReference type="OrthoDB" id="9811239at2"/>
<sequence>MKVLIVHNDFRVYWKGRLLYLKNYLSDRNIDFYAIELFGKGSPYSFDTYENKEQWWTCLFPDRSYDEISISVIKETFLKKLDEINPDVVIAGSIVFFAGALGLRWAKNNHKKFIMFDDAKPSQIKRNFVVQWVKDLITKQIDGLWLPSKDYDDAYQKFIDKNSIVFYGYNCIDNDLFRYKEKRSIDFTTVICVARLVPIKNIDYLLRAWKLIEKRRPNYRLVIIGDGPEFVNLNELTLNMGLKTIVFLGAVNNSDIPTYFYNSSAFVLPSLSESWGLVVNEAMASGLPLLISNKINAANTLLKEGINGFGFEPSNVKSIAENIIRYIDLSLEDKKQMSQNSSRIISEMDYENMGKELVCALSRSETVPNKKPSTLASVLINRWHGRYNTSGWDKL</sequence>
<dbReference type="Pfam" id="PF00534">
    <property type="entry name" value="Glycos_transf_1"/>
    <property type="match status" value="1"/>
</dbReference>
<dbReference type="KEGG" id="mgin:FRZ54_17835"/>
<dbReference type="Gene3D" id="3.40.50.2000">
    <property type="entry name" value="Glycogen Phosphorylase B"/>
    <property type="match status" value="2"/>
</dbReference>
<dbReference type="EMBL" id="CP042436">
    <property type="protein sequence ID" value="QEC64356.1"/>
    <property type="molecule type" value="Genomic_DNA"/>
</dbReference>
<evidence type="ECO:0000313" key="3">
    <source>
        <dbReference type="Proteomes" id="UP000321479"/>
    </source>
</evidence>